<evidence type="ECO:0000256" key="14">
    <source>
        <dbReference type="PIRSR" id="PIRSR000127-2"/>
    </source>
</evidence>
<dbReference type="GO" id="GO:0016491">
    <property type="term" value="F:oxidoreductase activity"/>
    <property type="evidence" value="ECO:0007669"/>
    <property type="project" value="UniProtKB-KW"/>
</dbReference>
<feature type="binding site" evidence="14">
    <location>
        <position position="328"/>
    </location>
    <ligand>
        <name>FAD</name>
        <dbReference type="ChEBI" id="CHEBI:57692"/>
    </ligand>
</feature>
<dbReference type="Gene3D" id="3.30.465.10">
    <property type="match status" value="1"/>
</dbReference>
<dbReference type="PANTHER" id="PTHR45444">
    <property type="entry name" value="XANTHINE DEHYDROGENASE"/>
    <property type="match status" value="1"/>
</dbReference>
<protein>
    <submittedName>
        <fullName evidence="17">Aldehyde oxidase and xanthine dehydrogenase</fullName>
    </submittedName>
</protein>
<evidence type="ECO:0000256" key="13">
    <source>
        <dbReference type="PIRSR" id="PIRSR000127-1"/>
    </source>
</evidence>
<evidence type="ECO:0000256" key="5">
    <source>
        <dbReference type="ARBA" id="ARBA00022714"/>
    </source>
</evidence>
<dbReference type="InterPro" id="IPR000674">
    <property type="entry name" value="Ald_Oxase/Xan_DH_a/b"/>
</dbReference>
<dbReference type="Pfam" id="PF01799">
    <property type="entry name" value="Fer2_2"/>
    <property type="match status" value="1"/>
</dbReference>
<feature type="binding site" evidence="14">
    <location>
        <position position="786"/>
    </location>
    <ligand>
        <name>substrate</name>
    </ligand>
</feature>
<keyword evidence="18" id="KW-1185">Reference proteome</keyword>
<comment type="cofactor">
    <cofactor evidence="1 14">
        <name>FAD</name>
        <dbReference type="ChEBI" id="CHEBI:57692"/>
    </cofactor>
</comment>
<dbReference type="InterPro" id="IPR016167">
    <property type="entry name" value="FAD-bd_PCMH_sub1"/>
</dbReference>
<feature type="binding site" evidence="15">
    <location>
        <position position="92"/>
    </location>
    <ligand>
        <name>[2Fe-2S] cluster</name>
        <dbReference type="ChEBI" id="CHEBI:190135"/>
        <label>1</label>
    </ligand>
</feature>
<evidence type="ECO:0000256" key="6">
    <source>
        <dbReference type="ARBA" id="ARBA00022723"/>
    </source>
</evidence>
<dbReference type="InterPro" id="IPR036318">
    <property type="entry name" value="FAD-bd_PCMH-like_sf"/>
</dbReference>
<dbReference type="InterPro" id="IPR012675">
    <property type="entry name" value="Beta-grasp_dom_sf"/>
</dbReference>
<evidence type="ECO:0000256" key="15">
    <source>
        <dbReference type="PIRSR" id="PIRSR000127-3"/>
    </source>
</evidence>
<feature type="binding site" evidence="14">
    <location>
        <position position="898"/>
    </location>
    <ligand>
        <name>substrate</name>
    </ligand>
</feature>
<dbReference type="InterPro" id="IPR016169">
    <property type="entry name" value="FAD-bd_PCMH_sub2"/>
</dbReference>
<dbReference type="SUPFAM" id="SSF56176">
    <property type="entry name" value="FAD-binding/transporter-associated domain-like"/>
    <property type="match status" value="1"/>
</dbReference>
<dbReference type="InterPro" id="IPR036884">
    <property type="entry name" value="2Fe-2S-bd_dom_sf"/>
</dbReference>
<proteinExistence type="inferred from homology"/>
<dbReference type="VEuPathDB" id="TrichDB:TRFO_03151"/>
<dbReference type="InterPro" id="IPR037165">
    <property type="entry name" value="AldOxase/xan_DH_Mopterin-bd_sf"/>
</dbReference>
<keyword evidence="3 15" id="KW-0500">Molybdenum</keyword>
<evidence type="ECO:0000256" key="8">
    <source>
        <dbReference type="ARBA" id="ARBA00023002"/>
    </source>
</evidence>
<dbReference type="PIRSF" id="PIRSF000127">
    <property type="entry name" value="Xanthine_DH"/>
    <property type="match status" value="1"/>
</dbReference>
<dbReference type="Proteomes" id="UP000179807">
    <property type="component" value="Unassembled WGS sequence"/>
</dbReference>
<dbReference type="PROSITE" id="PS51387">
    <property type="entry name" value="FAD_PCMH"/>
    <property type="match status" value="1"/>
</dbReference>
<accession>A0A1J4KSP0</accession>
<comment type="cofactor">
    <cofactor evidence="15">
        <name>Mo-molybdopterin</name>
        <dbReference type="ChEBI" id="CHEBI:71302"/>
    </cofactor>
    <text evidence="15">Binds 1 Mo-molybdopterin (Mo-MPT) cofactor per subunit.</text>
</comment>
<dbReference type="Gene3D" id="3.30.390.50">
    <property type="entry name" value="CO dehydrogenase flavoprotein, C-terminal domain"/>
    <property type="match status" value="1"/>
</dbReference>
<feature type="binding site" evidence="15">
    <location>
        <position position="782"/>
    </location>
    <ligand>
        <name>Mo-molybdopterin</name>
        <dbReference type="ChEBI" id="CHEBI:71302"/>
    </ligand>
    <ligandPart>
        <name>Mo</name>
        <dbReference type="ChEBI" id="CHEBI:28685"/>
    </ligandPart>
</feature>
<organism evidence="17 18">
    <name type="scientific">Tritrichomonas foetus</name>
    <dbReference type="NCBI Taxonomy" id="1144522"/>
    <lineage>
        <taxon>Eukaryota</taxon>
        <taxon>Metamonada</taxon>
        <taxon>Parabasalia</taxon>
        <taxon>Tritrichomonadida</taxon>
        <taxon>Tritrichomonadidae</taxon>
        <taxon>Tritrichomonas</taxon>
    </lineage>
</organism>
<evidence type="ECO:0000256" key="11">
    <source>
        <dbReference type="ARBA" id="ARBA00023027"/>
    </source>
</evidence>
<keyword evidence="11" id="KW-0520">NAD</keyword>
<evidence type="ECO:0000313" key="18">
    <source>
        <dbReference type="Proteomes" id="UP000179807"/>
    </source>
</evidence>
<feature type="binding site" evidence="15">
    <location>
        <position position="167"/>
    </location>
    <ligand>
        <name>[2Fe-2S] cluster</name>
        <dbReference type="ChEBI" id="CHEBI:190135"/>
        <label>2</label>
    </ligand>
</feature>
<evidence type="ECO:0000256" key="3">
    <source>
        <dbReference type="ARBA" id="ARBA00022505"/>
    </source>
</evidence>
<dbReference type="Gene3D" id="3.30.43.10">
    <property type="entry name" value="Uridine Diphospho-n-acetylenolpyruvylglucosamine Reductase, domain 2"/>
    <property type="match status" value="1"/>
</dbReference>
<evidence type="ECO:0000256" key="1">
    <source>
        <dbReference type="ARBA" id="ARBA00001974"/>
    </source>
</evidence>
<keyword evidence="7 14" id="KW-0274">FAD</keyword>
<dbReference type="Gene3D" id="3.90.1170.50">
    <property type="entry name" value="Aldehyde oxidase/xanthine dehydrogenase, a/b hammerhead"/>
    <property type="match status" value="1"/>
</dbReference>
<feature type="binding site" evidence="15">
    <location>
        <position position="169"/>
    </location>
    <ligand>
        <name>[2Fe-2S] cluster</name>
        <dbReference type="ChEBI" id="CHEBI:190135"/>
        <label>2</label>
    </ligand>
</feature>
<evidence type="ECO:0000256" key="12">
    <source>
        <dbReference type="ARBA" id="ARBA00034078"/>
    </source>
</evidence>
<reference evidence="17" key="1">
    <citation type="submission" date="2016-10" db="EMBL/GenBank/DDBJ databases">
        <authorList>
            <person name="Benchimol M."/>
            <person name="Almeida L.G."/>
            <person name="Vasconcelos A.T."/>
            <person name="Perreira-Neves A."/>
            <person name="Rosa I.A."/>
            <person name="Tasca T."/>
            <person name="Bogo M.R."/>
            <person name="de Souza W."/>
        </authorList>
    </citation>
    <scope>NUCLEOTIDE SEQUENCE [LARGE SCALE GENOMIC DNA]</scope>
    <source>
        <strain evidence="17">K</strain>
    </source>
</reference>
<dbReference type="InterPro" id="IPR036683">
    <property type="entry name" value="CO_DH_flav_C_dom_sf"/>
</dbReference>
<feature type="binding site" evidence="14">
    <location>
        <begin position="338"/>
        <end position="342"/>
    </location>
    <ligand>
        <name>FAD</name>
        <dbReference type="ChEBI" id="CHEBI:57692"/>
    </ligand>
</feature>
<feature type="binding site" evidence="15">
    <location>
        <position position="132"/>
    </location>
    <ligand>
        <name>[2Fe-2S] cluster</name>
        <dbReference type="ChEBI" id="CHEBI:190135"/>
        <label>2</label>
    </ligand>
</feature>
<dbReference type="RefSeq" id="XP_068367258.1">
    <property type="nucleotide sequence ID" value="XM_068491120.1"/>
</dbReference>
<dbReference type="Gene3D" id="3.10.20.30">
    <property type="match status" value="1"/>
</dbReference>
<keyword evidence="4" id="KW-0285">Flavoprotein</keyword>
<dbReference type="Pfam" id="PF01315">
    <property type="entry name" value="Ald_Xan_dh_C"/>
    <property type="match status" value="1"/>
</dbReference>
<dbReference type="SMART" id="SM01008">
    <property type="entry name" value="Ald_Xan_dh_C"/>
    <property type="match status" value="1"/>
</dbReference>
<dbReference type="SUPFAM" id="SSF54292">
    <property type="entry name" value="2Fe-2S ferredoxin-like"/>
    <property type="match status" value="1"/>
</dbReference>
<dbReference type="Pfam" id="PF20256">
    <property type="entry name" value="MoCoBD_2"/>
    <property type="match status" value="1"/>
</dbReference>
<evidence type="ECO:0000256" key="2">
    <source>
        <dbReference type="ARBA" id="ARBA00006849"/>
    </source>
</evidence>
<feature type="binding site" evidence="15">
    <location>
        <position position="70"/>
    </location>
    <ligand>
        <name>[2Fe-2S] cluster</name>
        <dbReference type="ChEBI" id="CHEBI:190135"/>
        <label>1</label>
    </ligand>
</feature>
<dbReference type="FunFam" id="3.30.365.10:FF:000001">
    <property type="entry name" value="Xanthine dehydrogenase oxidase"/>
    <property type="match status" value="1"/>
</dbReference>
<dbReference type="PANTHER" id="PTHR45444:SF3">
    <property type="entry name" value="XANTHINE DEHYDROGENASE"/>
    <property type="match status" value="1"/>
</dbReference>
<dbReference type="FunFam" id="3.30.365.10:FF:000003">
    <property type="entry name" value="Aldehyde oxidase 1"/>
    <property type="match status" value="1"/>
</dbReference>
<feature type="binding site" evidence="15">
    <location>
        <position position="751"/>
    </location>
    <ligand>
        <name>Mo-molybdopterin</name>
        <dbReference type="ChEBI" id="CHEBI:71302"/>
    </ligand>
    <ligandPart>
        <name>Mo</name>
        <dbReference type="ChEBI" id="CHEBI:28685"/>
    </ligandPart>
</feature>
<dbReference type="GeneID" id="94825824"/>
<feature type="binding site" evidence="15">
    <location>
        <position position="62"/>
    </location>
    <ligand>
        <name>[2Fe-2S] cluster</name>
        <dbReference type="ChEBI" id="CHEBI:190135"/>
        <label>1</label>
    </ligand>
</feature>
<dbReference type="EMBL" id="MLAK01000421">
    <property type="protein sequence ID" value="OHT14122.1"/>
    <property type="molecule type" value="Genomic_DNA"/>
</dbReference>
<feature type="binding site" evidence="15">
    <location>
        <position position="135"/>
    </location>
    <ligand>
        <name>[2Fe-2S] cluster</name>
        <dbReference type="ChEBI" id="CHEBI:190135"/>
        <label>2</label>
    </ligand>
</feature>
<dbReference type="InterPro" id="IPR036010">
    <property type="entry name" value="2Fe-2S_ferredoxin-like_sf"/>
</dbReference>
<dbReference type="GO" id="GO:0071949">
    <property type="term" value="F:FAD binding"/>
    <property type="evidence" value="ECO:0007669"/>
    <property type="project" value="InterPro"/>
</dbReference>
<dbReference type="SMART" id="SM01092">
    <property type="entry name" value="CO_deh_flav_C"/>
    <property type="match status" value="1"/>
</dbReference>
<dbReference type="InterPro" id="IPR002346">
    <property type="entry name" value="Mopterin_DH_FAD-bd"/>
</dbReference>
<dbReference type="Pfam" id="PF02738">
    <property type="entry name" value="MoCoBD_1"/>
    <property type="match status" value="1"/>
</dbReference>
<dbReference type="InterPro" id="IPR006058">
    <property type="entry name" value="2Fe2S_fd_BS"/>
</dbReference>
<sequence>MLRSLSSFHRSLSKSPSPQNSIEFILNGKKVVIPEGEYDPTKSFGTWLRTDKVNLKGTKIVCEDGGCGACTVVLTQYDPITNKYVHRPVNSCLMPLGQAHGQSITTIEHLGNKEKGLHPIQKSFVKHHAIQCGYCTPGFIMNTYSMLLDNPKPTWSQIEERFDGNLCRCTGYRAIHDALKGFSVDGKESDSLISNDSECQTYVCPDPEHPPAEVKPLGISYKGVHFYVPTSFEQLVELKKNYPNSEMIVGSSEVGIALKSNGGPTHPVYISLHQVKELSYVEVKDNKLIFGASTCLQDLLDLCTRLRPTLSESQNRLFRELRLRLATFSSTQIRNTASVVGNIASGGAVTDMSNFLMANNAVFTVLDVSTGKETQMTMDNFYQGYRKTCLKNTDIVTKFEIPLCEEDEHVFVHKQAHRREDDICIGSATMRAKVNKNNTIEKISLAYSGLAAYPKYARKTEAFLLGKEFTLENIRKAFQTLEEDFPIADITPGGHEEFRRQLRSSFLFRFFHQVEKERGRNYDKSATEIIPRLNSEFGPQSNIKHNGCECKRTYKSVTEPIHSRTSEQMSTGEALYTIDLPDPGRTLYGGIVRSTIAHGNIKKADYSKCLEVPGVIDVVTYKDVQGNNIVGDVINDEPVYAEKEVQFVGQSIALVLAVDNETAWRAAKLAEIEYEELPSVLTIEEAIKHKSFYDIHHAIKTGDPESAFKKCKHVVEGVTEIGGQEHFYLETQNCIVEPGEDKKLKITSSTQAPSTNQVQAARATGLKMKDVDCDTLRIGGGFGGKETRATMQSNMASVAALKHKRPIRIVLDRATDFEVSGGRHPMICKYKVGFDENGKIDALWADIYADCGWSVDISIAVTDRSLFHIDGAYNIPNFYTTCYLCKTNLPTNTAFRGFGAPQAAFFADEILDKVASVVKRPPEDVRLQNMYKEGDKTHFGSPLIDNKLQECWDYVNKSFNFDKFRQEVDEFNRKNKYKKRGVAMTPMKYGISFTFGPLNQAGSLVHVYKDGSILATHAGIDMGQGLNTKLIQIIADTLRVPYDKIRIDTTNTNKVANTSPTAASSGTDLNGWSLYNACVQINQRLDKYRTPDRTFEQAVIAAYLDKVDLSAHGFYATPGICWDFETCKGNPFAYYVYGAGASMVEIDLLTGDHIVHRADIVYDVGKTINSAIDIGQIEGAFAQGYGLLTMEELVHGDHEKNTWIKPGYLRTNNIGYYKIPGFNDVPGIFNASLLPGSTNKQGIYSSKAIGEPPLILASAVGMAIKDAMKAARKENGHEEFFDLTYPLTADRIRVISGVKI</sequence>
<name>A0A1J4KSP0_9EUKA</name>
<dbReference type="InterPro" id="IPR016166">
    <property type="entry name" value="FAD-bd_PCMH"/>
</dbReference>
<dbReference type="InterPro" id="IPR002888">
    <property type="entry name" value="2Fe-2S-bd"/>
</dbReference>
<dbReference type="SUPFAM" id="SSF54665">
    <property type="entry name" value="CO dehydrogenase molybdoprotein N-domain-like"/>
    <property type="match status" value="1"/>
</dbReference>
<dbReference type="Gene3D" id="3.30.365.10">
    <property type="entry name" value="Aldehyde oxidase/xanthine dehydrogenase, molybdopterin binding domain"/>
    <property type="match status" value="4"/>
</dbReference>
<comment type="similarity">
    <text evidence="2">Belongs to the xanthine dehydrogenase family.</text>
</comment>
<comment type="caution">
    <text evidence="17">The sequence shown here is derived from an EMBL/GenBank/DDBJ whole genome shotgun (WGS) entry which is preliminary data.</text>
</comment>
<keyword evidence="8" id="KW-0560">Oxidoreductase</keyword>
<dbReference type="SUPFAM" id="SSF56003">
    <property type="entry name" value="Molybdenum cofactor-binding domain"/>
    <property type="match status" value="1"/>
</dbReference>
<dbReference type="InterPro" id="IPR008274">
    <property type="entry name" value="AldOxase/xan_DH_MoCoBD1"/>
</dbReference>
<feature type="binding site" evidence="15">
    <location>
        <position position="67"/>
    </location>
    <ligand>
        <name>[2Fe-2S] cluster</name>
        <dbReference type="ChEBI" id="CHEBI:190135"/>
        <label>1</label>
    </ligand>
</feature>
<keyword evidence="9 15" id="KW-0408">Iron</keyword>
<dbReference type="SUPFAM" id="SSF47741">
    <property type="entry name" value="CO dehydrogenase ISP C-domain like"/>
    <property type="match status" value="1"/>
</dbReference>
<dbReference type="InterPro" id="IPR036856">
    <property type="entry name" value="Ald_Oxase/Xan_DH_a/b_sf"/>
</dbReference>
<dbReference type="SUPFAM" id="SSF55447">
    <property type="entry name" value="CO dehydrogenase flavoprotein C-terminal domain-like"/>
    <property type="match status" value="1"/>
</dbReference>
<dbReference type="Pfam" id="PF00941">
    <property type="entry name" value="FAD_binding_5"/>
    <property type="match status" value="1"/>
</dbReference>
<evidence type="ECO:0000256" key="10">
    <source>
        <dbReference type="ARBA" id="ARBA00023014"/>
    </source>
</evidence>
<feature type="active site" description="Proton acceptor" evidence="13">
    <location>
        <position position="1251"/>
    </location>
</feature>
<evidence type="ECO:0000313" key="17">
    <source>
        <dbReference type="EMBL" id="OHT14122.1"/>
    </source>
</evidence>
<feature type="binding site" evidence="14">
    <location>
        <position position="994"/>
    </location>
    <ligand>
        <name>substrate</name>
    </ligand>
</feature>
<dbReference type="FunFam" id="3.30.365.10:FF:000002">
    <property type="entry name" value="Xanthine dehydrogenase oxidase"/>
    <property type="match status" value="1"/>
</dbReference>
<gene>
    <name evidence="17" type="ORF">TRFO_03151</name>
</gene>
<dbReference type="PROSITE" id="PS00197">
    <property type="entry name" value="2FE2S_FER_1"/>
    <property type="match status" value="1"/>
</dbReference>
<dbReference type="GO" id="GO:0051537">
    <property type="term" value="F:2 iron, 2 sulfur cluster binding"/>
    <property type="evidence" value="ECO:0007669"/>
    <property type="project" value="UniProtKB-KW"/>
</dbReference>
<keyword evidence="6 15" id="KW-0479">Metal-binding</keyword>
<dbReference type="FunFam" id="3.10.20.30:FF:000012">
    <property type="entry name" value="Xanthine dehydrogenase/oxidase"/>
    <property type="match status" value="1"/>
</dbReference>
<keyword evidence="10 15" id="KW-0411">Iron-sulfur</keyword>
<feature type="binding site" evidence="14">
    <location>
        <position position="351"/>
    </location>
    <ligand>
        <name>FAD</name>
        <dbReference type="ChEBI" id="CHEBI:57692"/>
    </ligand>
</feature>
<dbReference type="Pfam" id="PF03450">
    <property type="entry name" value="CO_deh_flav_C"/>
    <property type="match status" value="1"/>
</dbReference>
<feature type="binding site" evidence="15">
    <location>
        <position position="1063"/>
    </location>
    <ligand>
        <name>Mo-molybdopterin</name>
        <dbReference type="ChEBI" id="CHEBI:71302"/>
    </ligand>
    <ligandPart>
        <name>Mo</name>
        <dbReference type="ChEBI" id="CHEBI:28685"/>
    </ligandPart>
</feature>
<feature type="binding site" evidence="14">
    <location>
        <position position="864"/>
    </location>
    <ligand>
        <name>substrate</name>
    </ligand>
</feature>
<evidence type="ECO:0000256" key="7">
    <source>
        <dbReference type="ARBA" id="ARBA00022827"/>
    </source>
</evidence>
<feature type="binding site" evidence="15">
    <location>
        <position position="896"/>
    </location>
    <ligand>
        <name>Mo-molybdopterin</name>
        <dbReference type="ChEBI" id="CHEBI:71302"/>
    </ligand>
    <ligandPart>
        <name>Mo</name>
        <dbReference type="ChEBI" id="CHEBI:28685"/>
    </ligandPart>
</feature>
<dbReference type="InterPro" id="IPR016208">
    <property type="entry name" value="Ald_Oxase/xanthine_DH-like"/>
</dbReference>
<evidence type="ECO:0000256" key="9">
    <source>
        <dbReference type="ARBA" id="ARBA00023004"/>
    </source>
</evidence>
<keyword evidence="5 15" id="KW-0001">2Fe-2S</keyword>
<comment type="cofactor">
    <cofactor evidence="12">
        <name>[2Fe-2S] cluster</name>
        <dbReference type="ChEBI" id="CHEBI:190135"/>
    </cofactor>
</comment>
<dbReference type="OrthoDB" id="8300278at2759"/>
<feature type="binding site" evidence="14">
    <location>
        <position position="414"/>
    </location>
    <ligand>
        <name>FAD</name>
        <dbReference type="ChEBI" id="CHEBI:57692"/>
    </ligand>
</feature>
<comment type="cofactor">
    <cofactor evidence="15">
        <name>[2Fe-2S] cluster</name>
        <dbReference type="ChEBI" id="CHEBI:190135"/>
    </cofactor>
    <text evidence="15">Binds 2 [2Fe-2S] clusters.</text>
</comment>
<evidence type="ECO:0000259" key="16">
    <source>
        <dbReference type="PROSITE" id="PS51387"/>
    </source>
</evidence>
<dbReference type="InterPro" id="IPR005107">
    <property type="entry name" value="CO_DH_flav_C"/>
</dbReference>
<dbReference type="Gene3D" id="1.10.150.120">
    <property type="entry name" value="[2Fe-2S]-binding domain"/>
    <property type="match status" value="1"/>
</dbReference>
<dbReference type="GO" id="GO:0005506">
    <property type="term" value="F:iron ion binding"/>
    <property type="evidence" value="ECO:0007669"/>
    <property type="project" value="InterPro"/>
</dbReference>
<dbReference type="InterPro" id="IPR046867">
    <property type="entry name" value="AldOxase/xan_DH_MoCoBD2"/>
</dbReference>
<evidence type="ECO:0000256" key="4">
    <source>
        <dbReference type="ARBA" id="ARBA00022630"/>
    </source>
</evidence>
<feature type="domain" description="FAD-binding PCMH-type" evidence="16">
    <location>
        <begin position="219"/>
        <end position="406"/>
    </location>
</feature>